<keyword evidence="3" id="KW-0808">Transferase</keyword>
<sequence length="226" mass="24621">MLDIVGNVLAPHYCCSCGEIGTVFCDYCKYDIICDPFERCIMCLGPVEDRGAHCSRCAAPYVRAWCVAERAGAVKVLIDAFKFDGLRGAAKPLGEFISSALPDLPDNLVIASVPTVSTHIRQRGYDHAALIAREVARQRGVKYQALLKRRTTTVQQGARRKERLKQAEGAFEAVRRIDGGTVLIIDDIFTTGATLHYAATTLLAAGAREVWVAVAARQPLDDPVSL</sequence>
<dbReference type="PANTHER" id="PTHR47505:SF1">
    <property type="entry name" value="DNA UTILIZATION PROTEIN YHGH"/>
    <property type="match status" value="1"/>
</dbReference>
<comment type="similarity">
    <text evidence="1">Belongs to the ComF/GntX family.</text>
</comment>
<dbReference type="EMBL" id="CP005957">
    <property type="protein sequence ID" value="AGL62247.1"/>
    <property type="molecule type" value="Genomic_DNA"/>
</dbReference>
<name>R4PWY1_9BACT</name>
<organism evidence="3 4">
    <name type="scientific">Candidatus Saccharimonas aalborgensis</name>
    <dbReference type="NCBI Taxonomy" id="1332188"/>
    <lineage>
        <taxon>Bacteria</taxon>
        <taxon>Candidatus Saccharimonadota</taxon>
        <taxon>Candidatus Saccharimonadia</taxon>
        <taxon>Candidatus Saccharimonadales</taxon>
        <taxon>Candidatus Saccharimonadaceae</taxon>
        <taxon>Candidatus Saccharimonas</taxon>
    </lineage>
</organism>
<dbReference type="SUPFAM" id="SSF53271">
    <property type="entry name" value="PRTase-like"/>
    <property type="match status" value="1"/>
</dbReference>
<gene>
    <name evidence="3" type="ORF">L336_0543</name>
</gene>
<dbReference type="PANTHER" id="PTHR47505">
    <property type="entry name" value="DNA UTILIZATION PROTEIN YHGH"/>
    <property type="match status" value="1"/>
</dbReference>
<protein>
    <submittedName>
        <fullName evidence="3">Putative Phosphoribosyltransferase</fullName>
    </submittedName>
</protein>
<dbReference type="HOGENOM" id="CLU_054549_0_2_0"/>
<dbReference type="GO" id="GO:0016757">
    <property type="term" value="F:glycosyltransferase activity"/>
    <property type="evidence" value="ECO:0007669"/>
    <property type="project" value="UniProtKB-KW"/>
</dbReference>
<feature type="domain" description="Phosphoribosyltransferase" evidence="2">
    <location>
        <begin position="129"/>
        <end position="219"/>
    </location>
</feature>
<proteinExistence type="inferred from homology"/>
<reference evidence="3 4" key="1">
    <citation type="journal article" date="2013" name="Nat. Biotechnol.">
        <title>Genome sequences of rare, uncultured bacteria obtained by differential coverage binning of multiple metagenomes.</title>
        <authorList>
            <person name="Albertsen M."/>
            <person name="Hugenholtz P."/>
            <person name="Skarshewski A."/>
            <person name="Nielsen K.L."/>
            <person name="Tyson G.W."/>
            <person name="Nielsen P.H."/>
        </authorList>
    </citation>
    <scope>NUCLEOTIDE SEQUENCE [LARGE SCALE GENOMIC DNA]</scope>
    <source>
        <strain evidence="3">TM71</strain>
    </source>
</reference>
<accession>R4PWY1</accession>
<evidence type="ECO:0000313" key="3">
    <source>
        <dbReference type="EMBL" id="AGL62247.1"/>
    </source>
</evidence>
<evidence type="ECO:0000259" key="2">
    <source>
        <dbReference type="Pfam" id="PF00156"/>
    </source>
</evidence>
<dbReference type="Gene3D" id="3.40.50.2020">
    <property type="match status" value="1"/>
</dbReference>
<dbReference type="Pfam" id="PF00156">
    <property type="entry name" value="Pribosyltran"/>
    <property type="match status" value="1"/>
</dbReference>
<keyword evidence="4" id="KW-1185">Reference proteome</keyword>
<evidence type="ECO:0000313" key="4">
    <source>
        <dbReference type="Proteomes" id="UP000013893"/>
    </source>
</evidence>
<dbReference type="InterPro" id="IPR000836">
    <property type="entry name" value="PRTase_dom"/>
</dbReference>
<dbReference type="InterPro" id="IPR029057">
    <property type="entry name" value="PRTase-like"/>
</dbReference>
<dbReference type="Proteomes" id="UP000013893">
    <property type="component" value="Chromosome"/>
</dbReference>
<dbReference type="KEGG" id="saal:L336_0543"/>
<keyword evidence="3" id="KW-0328">Glycosyltransferase</keyword>
<dbReference type="STRING" id="1332188.L336_0543"/>
<dbReference type="CDD" id="cd06223">
    <property type="entry name" value="PRTases_typeI"/>
    <property type="match status" value="1"/>
</dbReference>
<dbReference type="AlphaFoldDB" id="R4PWY1"/>
<evidence type="ECO:0000256" key="1">
    <source>
        <dbReference type="ARBA" id="ARBA00008007"/>
    </source>
</evidence>
<dbReference type="InterPro" id="IPR051910">
    <property type="entry name" value="ComF/GntX_DNA_util-trans"/>
</dbReference>